<dbReference type="Proteomes" id="UP000245946">
    <property type="component" value="Unassembled WGS sequence"/>
</dbReference>
<keyword evidence="3" id="KW-1185">Reference proteome</keyword>
<proteinExistence type="predicted"/>
<feature type="compositionally biased region" description="Low complexity" evidence="1">
    <location>
        <begin position="166"/>
        <end position="182"/>
    </location>
</feature>
<feature type="region of interest" description="Disordered" evidence="1">
    <location>
        <begin position="526"/>
        <end position="580"/>
    </location>
</feature>
<dbReference type="Gene3D" id="2.60.40.640">
    <property type="match status" value="1"/>
</dbReference>
<gene>
    <name evidence="2" type="ORF">FA09DRAFT_361417</name>
</gene>
<feature type="region of interest" description="Disordered" evidence="1">
    <location>
        <begin position="739"/>
        <end position="821"/>
    </location>
</feature>
<evidence type="ECO:0008006" key="4">
    <source>
        <dbReference type="Google" id="ProtNLM"/>
    </source>
</evidence>
<reference evidence="2 3" key="1">
    <citation type="journal article" date="2018" name="Mol. Biol. Evol.">
        <title>Broad Genomic Sampling Reveals a Smut Pathogenic Ancestry of the Fungal Clade Ustilaginomycotina.</title>
        <authorList>
            <person name="Kijpornyongpan T."/>
            <person name="Mondo S.J."/>
            <person name="Barry K."/>
            <person name="Sandor L."/>
            <person name="Lee J."/>
            <person name="Lipzen A."/>
            <person name="Pangilinan J."/>
            <person name="LaButti K."/>
            <person name="Hainaut M."/>
            <person name="Henrissat B."/>
            <person name="Grigoriev I.V."/>
            <person name="Spatafora J.W."/>
            <person name="Aime M.C."/>
        </authorList>
    </citation>
    <scope>NUCLEOTIDE SEQUENCE [LARGE SCALE GENOMIC DNA]</scope>
    <source>
        <strain evidence="2 3">MCA 4186</strain>
    </source>
</reference>
<dbReference type="AlphaFoldDB" id="A0A316ZA37"/>
<feature type="region of interest" description="Disordered" evidence="1">
    <location>
        <begin position="304"/>
        <end position="381"/>
    </location>
</feature>
<feature type="compositionally biased region" description="Low complexity" evidence="1">
    <location>
        <begin position="132"/>
        <end position="144"/>
    </location>
</feature>
<feature type="compositionally biased region" description="Low complexity" evidence="1">
    <location>
        <begin position="189"/>
        <end position="206"/>
    </location>
</feature>
<protein>
    <recommendedName>
        <fullName evidence="4">Arrestin C-terminal-like domain-containing protein</fullName>
    </recommendedName>
</protein>
<dbReference type="InterPro" id="IPR014752">
    <property type="entry name" value="Arrestin-like_C"/>
</dbReference>
<evidence type="ECO:0000256" key="1">
    <source>
        <dbReference type="SAM" id="MobiDB-lite"/>
    </source>
</evidence>
<evidence type="ECO:0000313" key="2">
    <source>
        <dbReference type="EMBL" id="PWN97125.1"/>
    </source>
</evidence>
<feature type="region of interest" description="Disordered" evidence="1">
    <location>
        <begin position="107"/>
        <end position="278"/>
    </location>
</feature>
<evidence type="ECO:0000313" key="3">
    <source>
        <dbReference type="Proteomes" id="UP000245946"/>
    </source>
</evidence>
<feature type="compositionally biased region" description="Low complexity" evidence="1">
    <location>
        <begin position="747"/>
        <end position="778"/>
    </location>
</feature>
<dbReference type="STRING" id="58919.A0A316ZA37"/>
<dbReference type="GeneID" id="37272897"/>
<feature type="compositionally biased region" description="Low complexity" evidence="1">
    <location>
        <begin position="263"/>
        <end position="278"/>
    </location>
</feature>
<dbReference type="EMBL" id="KZ819296">
    <property type="protein sequence ID" value="PWN97125.1"/>
    <property type="molecule type" value="Genomic_DNA"/>
</dbReference>
<dbReference type="RefSeq" id="XP_025597404.1">
    <property type="nucleotide sequence ID" value="XM_025745353.1"/>
</dbReference>
<name>A0A316ZA37_9BASI</name>
<feature type="compositionally biased region" description="Basic and acidic residues" evidence="1">
    <location>
        <begin position="551"/>
        <end position="572"/>
    </location>
</feature>
<accession>A0A316ZA37</accession>
<feature type="compositionally biased region" description="Low complexity" evidence="1">
    <location>
        <begin position="336"/>
        <end position="368"/>
    </location>
</feature>
<organism evidence="2 3">
    <name type="scientific">Tilletiopsis washingtonensis</name>
    <dbReference type="NCBI Taxonomy" id="58919"/>
    <lineage>
        <taxon>Eukaryota</taxon>
        <taxon>Fungi</taxon>
        <taxon>Dikarya</taxon>
        <taxon>Basidiomycota</taxon>
        <taxon>Ustilaginomycotina</taxon>
        <taxon>Exobasidiomycetes</taxon>
        <taxon>Entylomatales</taxon>
        <taxon>Entylomatales incertae sedis</taxon>
        <taxon>Tilletiopsis</taxon>
    </lineage>
</organism>
<sequence>MFSSLISPCEVKLHLLANVPILRPPPATAHAEDAPPTSVDEVVRGLVELSVPHARHIAGIRVRLRGVQTIGLLPDARDAGNPLIGFQPIAWEDTVFMEKVVDIGFSAPAAASGSGSGSGAREERGRARSRRTSPVASRRSSPAPGGQSTPPGTANGDAHHGPSGIAAFSAAFARAVSRSRPGSRPPSAPSSRSQSRTSSPTRGSSAHPAPPARENSAASAFSVSPLPSPGESPVQPDARLASHRTASRPPPLPSPAYEEEEGAAPAAAGASTLSARTARLSLDRHTSNASSGETHARGRAMLGSSVRTASPGRVASQPPVPLEERGPRGSGGRGGVAAAAPRSVSVGWPFSRGARSASRGAAARNGRSGTPGPSAGGRRAPSVDIAALPEDEDEQGEGIELAKGVHGFEFAFILPADSPSYERSPYGRVRYVIKATAYGAGRARSNVEAWRDVFPVVNPSPDGGPTPLTVLYNDIHPTLGLVSIACTSNNISIGGVFNIDIHSPTPPADLVVCLVRVSLETQIELRSRRKGKQQVPVQKIKMWEKGWVPPRPKDPHGPGDGKKSEGAVRDPSRPGASAEDAWSVQGIARMPHDNQTRASTVAGSKSAMRFSHQLLIEIVHSRAPEAGETERKLKVFALRQPVLIPSCCVAFDAVTLPVYTPEDTGRSASMPYDVSSSTPGVPSLPGWINTGTAVHGATQEGCVCGESMQDLQEREQAMIPYARHDAPLDGLRNHGKIGEYEPVGNGLARTTSRSSTRSARSVSTTRRSVSRSLSRAATGAGFARSPSVVREPTSEGVIRTMSRGSRAQEVPGGEDLSGAPPAYGVAVLEEEEARGRAAGRAA</sequence>
<dbReference type="OrthoDB" id="2586454at2759"/>